<organism evidence="2">
    <name type="scientific">Heliothis virescens</name>
    <name type="common">Tobacco budworm moth</name>
    <dbReference type="NCBI Taxonomy" id="7102"/>
    <lineage>
        <taxon>Eukaryota</taxon>
        <taxon>Metazoa</taxon>
        <taxon>Ecdysozoa</taxon>
        <taxon>Arthropoda</taxon>
        <taxon>Hexapoda</taxon>
        <taxon>Insecta</taxon>
        <taxon>Pterygota</taxon>
        <taxon>Neoptera</taxon>
        <taxon>Endopterygota</taxon>
        <taxon>Lepidoptera</taxon>
        <taxon>Glossata</taxon>
        <taxon>Ditrysia</taxon>
        <taxon>Noctuoidea</taxon>
        <taxon>Noctuidae</taxon>
        <taxon>Heliothinae</taxon>
        <taxon>Heliothis</taxon>
    </lineage>
</organism>
<evidence type="ECO:0000259" key="1">
    <source>
        <dbReference type="PROSITE" id="PS50878"/>
    </source>
</evidence>
<dbReference type="PROSITE" id="PS50878">
    <property type="entry name" value="RT_POL"/>
    <property type="match status" value="1"/>
</dbReference>
<accession>A0A2A4JTH5</accession>
<name>A0A2A4JTH5_HELVI</name>
<dbReference type="Pfam" id="PF00078">
    <property type="entry name" value="RVT_1"/>
    <property type="match status" value="1"/>
</dbReference>
<dbReference type="STRING" id="7102.A0A2A4JTH5"/>
<dbReference type="InterPro" id="IPR043502">
    <property type="entry name" value="DNA/RNA_pol_sf"/>
</dbReference>
<reference evidence="2" key="1">
    <citation type="submission" date="2017-09" db="EMBL/GenBank/DDBJ databases">
        <title>Contemporary evolution of a Lepidopteran species, Heliothis virescens, in response to modern agricultural practices.</title>
        <authorList>
            <person name="Fritz M.L."/>
            <person name="Deyonke A.M."/>
            <person name="Papanicolaou A."/>
            <person name="Micinski S."/>
            <person name="Westbrook J."/>
            <person name="Gould F."/>
        </authorList>
    </citation>
    <scope>NUCLEOTIDE SEQUENCE [LARGE SCALE GENOMIC DNA]</scope>
    <source>
        <strain evidence="2">HvINT-</strain>
        <tissue evidence="2">Whole body</tissue>
    </source>
</reference>
<feature type="domain" description="Reverse transcriptase" evidence="1">
    <location>
        <begin position="1"/>
        <end position="93"/>
    </location>
</feature>
<gene>
    <name evidence="2" type="ORF">B5V51_11925</name>
</gene>
<dbReference type="InterPro" id="IPR000477">
    <property type="entry name" value="RT_dom"/>
</dbReference>
<dbReference type="AlphaFoldDB" id="A0A2A4JTH5"/>
<protein>
    <recommendedName>
        <fullName evidence="1">Reverse transcriptase domain-containing protein</fullName>
    </recommendedName>
</protein>
<dbReference type="EMBL" id="NWSH01000612">
    <property type="protein sequence ID" value="PCG75311.1"/>
    <property type="molecule type" value="Genomic_DNA"/>
</dbReference>
<sequence length="272" mass="31833">MDYLTKRCQRPVPWNILYADDVALISDSVVDLQNDFNRWVKSLEENGLKISRKKTEHMSCIFDGSTQVNQIQLYIDGEPIPTVDHFKYLGSIISSDGGIERDVTHRTTTGWMKWRQLTGVMCDKRMPIRLKGKLYKTAIRPAILYGTECWASTKRHLSKLHVTEMRMLRWSAGVTLLDKVRNTHIRGSYKIAPIAEKVQERRLQWYGHVLRRPEDHMVRVALDLPTTSRRRGRPPATWLTTVQKDLKEMNVDVAIAQDRPRWRRQTRRADPR</sequence>
<dbReference type="PANTHER" id="PTHR46238">
    <property type="entry name" value="REVERSE TRANSCRIPTASE DOMAIN-CONTAINING PROTEIN"/>
    <property type="match status" value="1"/>
</dbReference>
<proteinExistence type="predicted"/>
<dbReference type="PANTHER" id="PTHR46238:SF8">
    <property type="entry name" value="ENDONUCLEASE_EXONUCLEASE_PHOSPHATASE DOMAIN-CONTAINING PROTEIN"/>
    <property type="match status" value="1"/>
</dbReference>
<comment type="caution">
    <text evidence="2">The sequence shown here is derived from an EMBL/GenBank/DDBJ whole genome shotgun (WGS) entry which is preliminary data.</text>
</comment>
<evidence type="ECO:0000313" key="2">
    <source>
        <dbReference type="EMBL" id="PCG75311.1"/>
    </source>
</evidence>
<dbReference type="SUPFAM" id="SSF56672">
    <property type="entry name" value="DNA/RNA polymerases"/>
    <property type="match status" value="1"/>
</dbReference>
<dbReference type="GO" id="GO:0071897">
    <property type="term" value="P:DNA biosynthetic process"/>
    <property type="evidence" value="ECO:0007669"/>
    <property type="project" value="UniProtKB-ARBA"/>
</dbReference>